<dbReference type="PANTHER" id="PTHR33431:SF12">
    <property type="entry name" value="HIGH MOBILITY GROUP BOX PROTEIN, PUTATIVE (DUF1635)-RELATED"/>
    <property type="match status" value="1"/>
</dbReference>
<reference evidence="1" key="1">
    <citation type="submission" date="2020-09" db="EMBL/GenBank/DDBJ databases">
        <title>Genome-Enabled Discovery of Anthraquinone Biosynthesis in Senna tora.</title>
        <authorList>
            <person name="Kang S.-H."/>
            <person name="Pandey R.P."/>
            <person name="Lee C.-M."/>
            <person name="Sim J.-S."/>
            <person name="Jeong J.-T."/>
            <person name="Choi B.-S."/>
            <person name="Jung M."/>
            <person name="Ginzburg D."/>
            <person name="Zhao K."/>
            <person name="Won S.Y."/>
            <person name="Oh T.-J."/>
            <person name="Yu Y."/>
            <person name="Kim N.-H."/>
            <person name="Lee O.R."/>
            <person name="Lee T.-H."/>
            <person name="Bashyal P."/>
            <person name="Kim T.-S."/>
            <person name="Lee W.-H."/>
            <person name="Kawkins C."/>
            <person name="Kim C.-K."/>
            <person name="Kim J.S."/>
            <person name="Ahn B.O."/>
            <person name="Rhee S.Y."/>
            <person name="Sohng J.K."/>
        </authorList>
    </citation>
    <scope>NUCLEOTIDE SEQUENCE</scope>
    <source>
        <tissue evidence="1">Leaf</tissue>
    </source>
</reference>
<dbReference type="Pfam" id="PF07795">
    <property type="entry name" value="DUF1635"/>
    <property type="match status" value="1"/>
</dbReference>
<sequence length="201" mass="22777">MDALGSFFHAEESVESLKLKLLHTKLKFIATKNLTMQQLNLLHQLSQDRDRIRHKLHRALLQFQFHHPSTTTSFLLYPHHHHRHVISHISSSSSRSPLLGFTMGSVVSTLREDLVIQRLVRGKVLPEKGKLLESVMEAGPLLHSLLVAGPLPTWRNPPPPRPMIGDVLPPFAVRDPNGGLKFTPNDLEEDQALASKRQRLF</sequence>
<keyword evidence="2" id="KW-1185">Reference proteome</keyword>
<dbReference type="EMBL" id="JAAIUW010000007">
    <property type="protein sequence ID" value="KAF7823559.1"/>
    <property type="molecule type" value="Genomic_DNA"/>
</dbReference>
<dbReference type="Proteomes" id="UP000634136">
    <property type="component" value="Unassembled WGS sequence"/>
</dbReference>
<dbReference type="InterPro" id="IPR012862">
    <property type="entry name" value="DUF1635"/>
</dbReference>
<comment type="caution">
    <text evidence="1">The sequence shown here is derived from an EMBL/GenBank/DDBJ whole genome shotgun (WGS) entry which is preliminary data.</text>
</comment>
<accession>A0A834TTA2</accession>
<dbReference type="OrthoDB" id="778241at2759"/>
<protein>
    <submittedName>
        <fullName evidence="1">Uncharacterized protein</fullName>
    </submittedName>
</protein>
<dbReference type="PANTHER" id="PTHR33431">
    <property type="entry name" value="ENABLED-LIKE PROTEIN (DUF1635)"/>
    <property type="match status" value="1"/>
</dbReference>
<evidence type="ECO:0000313" key="2">
    <source>
        <dbReference type="Proteomes" id="UP000634136"/>
    </source>
</evidence>
<dbReference type="AlphaFoldDB" id="A0A834TTA2"/>
<gene>
    <name evidence="1" type="ORF">G2W53_021703</name>
</gene>
<evidence type="ECO:0000313" key="1">
    <source>
        <dbReference type="EMBL" id="KAF7823559.1"/>
    </source>
</evidence>
<proteinExistence type="predicted"/>
<organism evidence="1 2">
    <name type="scientific">Senna tora</name>
    <dbReference type="NCBI Taxonomy" id="362788"/>
    <lineage>
        <taxon>Eukaryota</taxon>
        <taxon>Viridiplantae</taxon>
        <taxon>Streptophyta</taxon>
        <taxon>Embryophyta</taxon>
        <taxon>Tracheophyta</taxon>
        <taxon>Spermatophyta</taxon>
        <taxon>Magnoliopsida</taxon>
        <taxon>eudicotyledons</taxon>
        <taxon>Gunneridae</taxon>
        <taxon>Pentapetalae</taxon>
        <taxon>rosids</taxon>
        <taxon>fabids</taxon>
        <taxon>Fabales</taxon>
        <taxon>Fabaceae</taxon>
        <taxon>Caesalpinioideae</taxon>
        <taxon>Cassia clade</taxon>
        <taxon>Senna</taxon>
    </lineage>
</organism>
<name>A0A834TTA2_9FABA</name>